<comment type="caution">
    <text evidence="3">The sequence shown here is derived from an EMBL/GenBank/DDBJ whole genome shotgun (WGS) entry which is preliminary data.</text>
</comment>
<dbReference type="CDD" id="cd03421">
    <property type="entry name" value="SirA_like_N"/>
    <property type="match status" value="1"/>
</dbReference>
<dbReference type="InterPro" id="IPR001455">
    <property type="entry name" value="TusA-like"/>
</dbReference>
<dbReference type="Proteomes" id="UP000285138">
    <property type="component" value="Unassembled WGS sequence"/>
</dbReference>
<evidence type="ECO:0000313" key="4">
    <source>
        <dbReference type="Proteomes" id="UP000285138"/>
    </source>
</evidence>
<dbReference type="InterPro" id="IPR036868">
    <property type="entry name" value="TusA-like_sf"/>
</dbReference>
<dbReference type="PROSITE" id="PS01148">
    <property type="entry name" value="UPF0033"/>
    <property type="match status" value="1"/>
</dbReference>
<dbReference type="InterPro" id="IPR019870">
    <property type="entry name" value="Se_metab_YedF"/>
</dbReference>
<organism evidence="3 4">
    <name type="scientific">Candidatus Syntrophonatronum acetioxidans</name>
    <dbReference type="NCBI Taxonomy" id="1795816"/>
    <lineage>
        <taxon>Bacteria</taxon>
        <taxon>Bacillati</taxon>
        <taxon>Bacillota</taxon>
        <taxon>Clostridia</taxon>
        <taxon>Eubacteriales</taxon>
        <taxon>Syntrophomonadaceae</taxon>
        <taxon>Candidatus Syntrophonatronum</taxon>
    </lineage>
</organism>
<dbReference type="SUPFAM" id="SSF75169">
    <property type="entry name" value="DsrEFH-like"/>
    <property type="match status" value="1"/>
</dbReference>
<dbReference type="InterPro" id="IPR027396">
    <property type="entry name" value="DsrEFH-like"/>
</dbReference>
<dbReference type="Gene3D" id="3.30.110.40">
    <property type="entry name" value="TusA-like domain"/>
    <property type="match status" value="1"/>
</dbReference>
<evidence type="ECO:0000256" key="1">
    <source>
        <dbReference type="ARBA" id="ARBA00008984"/>
    </source>
</evidence>
<dbReference type="PANTHER" id="PTHR33279">
    <property type="entry name" value="SULFUR CARRIER PROTEIN YEDF-RELATED"/>
    <property type="match status" value="1"/>
</dbReference>
<dbReference type="SUPFAM" id="SSF64307">
    <property type="entry name" value="SirA-like"/>
    <property type="match status" value="1"/>
</dbReference>
<proteinExistence type="inferred from homology"/>
<protein>
    <submittedName>
        <fullName evidence="3">Sulfurtransferase-like selenium metabolism protein YedF</fullName>
    </submittedName>
</protein>
<accession>A0A424YFB2</accession>
<evidence type="ECO:0000313" key="3">
    <source>
        <dbReference type="EMBL" id="RQD76434.1"/>
    </source>
</evidence>
<reference evidence="3 4" key="1">
    <citation type="submission" date="2018-08" db="EMBL/GenBank/DDBJ databases">
        <title>The metabolism and importance of syntrophic acetate oxidation coupled to methane or sulfide production in haloalkaline environments.</title>
        <authorList>
            <person name="Timmers P.H.A."/>
            <person name="Vavourakis C.D."/>
            <person name="Sorokin D.Y."/>
            <person name="Sinninghe Damste J.S."/>
            <person name="Muyzer G."/>
            <person name="Stams A.J.M."/>
            <person name="Plugge C.M."/>
        </authorList>
    </citation>
    <scope>NUCLEOTIDE SEQUENCE [LARGE SCALE GENOMIC DNA]</scope>
    <source>
        <strain evidence="3">MSAO_Bac1</strain>
    </source>
</reference>
<gene>
    <name evidence="3" type="primary">yedF</name>
    <name evidence="3" type="ORF">D5R97_04405</name>
</gene>
<dbReference type="NCBIfam" id="TIGR03527">
    <property type="entry name" value="selenium_YedF"/>
    <property type="match status" value="1"/>
</dbReference>
<evidence type="ECO:0000259" key="2">
    <source>
        <dbReference type="PROSITE" id="PS01148"/>
    </source>
</evidence>
<keyword evidence="3" id="KW-0808">Transferase</keyword>
<dbReference type="GO" id="GO:0016740">
    <property type="term" value="F:transferase activity"/>
    <property type="evidence" value="ECO:0007669"/>
    <property type="project" value="UniProtKB-KW"/>
</dbReference>
<name>A0A424YFB2_9FIRM</name>
<dbReference type="Pfam" id="PF01206">
    <property type="entry name" value="TusA"/>
    <property type="match status" value="1"/>
</dbReference>
<comment type="similarity">
    <text evidence="1">Belongs to the sulfur carrier protein TusA family.</text>
</comment>
<dbReference type="PANTHER" id="PTHR33279:SF6">
    <property type="entry name" value="SULFUR CARRIER PROTEIN YEDF-RELATED"/>
    <property type="match status" value="1"/>
</dbReference>
<sequence length="192" mass="21271">MNKTVDARGLQCPEPVILTKKALEEMEEGTLVVIVDSEAARTNVSNMASARACAVEVEERKGAYHITITKGENVCDPYDFKNKLVIVLGSDMLGRGSEELGRVLMKSYIYALLEGEEMPQSIIFINRGIFLTIKDSEVLEDLKRLGKKGVEILSCGTCLDYFQQKENLGVGSITNMYTITEKMAAGNKVYFL</sequence>
<dbReference type="EMBL" id="QZAA01000117">
    <property type="protein sequence ID" value="RQD76434.1"/>
    <property type="molecule type" value="Genomic_DNA"/>
</dbReference>
<feature type="domain" description="UPF0033" evidence="2">
    <location>
        <begin position="5"/>
        <end position="29"/>
    </location>
</feature>
<dbReference type="AlphaFoldDB" id="A0A424YFB2"/>